<evidence type="ECO:0000256" key="2">
    <source>
        <dbReference type="ARBA" id="ARBA00006739"/>
    </source>
</evidence>
<dbReference type="GO" id="GO:0016757">
    <property type="term" value="F:glycosyltransferase activity"/>
    <property type="evidence" value="ECO:0007669"/>
    <property type="project" value="UniProtKB-KW"/>
</dbReference>
<dbReference type="InterPro" id="IPR011330">
    <property type="entry name" value="Glyco_hydro/deAcase_b/a-brl"/>
</dbReference>
<dbReference type="InterPro" id="IPR017853">
    <property type="entry name" value="GH"/>
</dbReference>
<feature type="transmembrane region" description="Helical" evidence="8">
    <location>
        <begin position="680"/>
        <end position="707"/>
    </location>
</feature>
<dbReference type="Proteomes" id="UP001597283">
    <property type="component" value="Unassembled WGS sequence"/>
</dbReference>
<feature type="transmembrane region" description="Helical" evidence="8">
    <location>
        <begin position="994"/>
        <end position="1012"/>
    </location>
</feature>
<gene>
    <name evidence="11" type="ORF">ACFSC3_00935</name>
</gene>
<comment type="similarity">
    <text evidence="3">Belongs to the polysaccharide deacetylase family.</text>
</comment>
<dbReference type="Gene3D" id="3.20.20.80">
    <property type="entry name" value="Glycosidases"/>
    <property type="match status" value="1"/>
</dbReference>
<dbReference type="InterPro" id="IPR011583">
    <property type="entry name" value="Chitinase_II/V-like_cat"/>
</dbReference>
<keyword evidence="8" id="KW-1133">Transmembrane helix</keyword>
<evidence type="ECO:0000256" key="4">
    <source>
        <dbReference type="ARBA" id="ARBA00020071"/>
    </source>
</evidence>
<dbReference type="SUPFAM" id="SSF53448">
    <property type="entry name" value="Nucleotide-diphospho-sugar transferases"/>
    <property type="match status" value="1"/>
</dbReference>
<dbReference type="PANTHER" id="PTHR43630">
    <property type="entry name" value="POLY-BETA-1,6-N-ACETYL-D-GLUCOSAMINE SYNTHASE"/>
    <property type="match status" value="1"/>
</dbReference>
<evidence type="ECO:0000313" key="12">
    <source>
        <dbReference type="Proteomes" id="UP001597283"/>
    </source>
</evidence>
<keyword evidence="6 11" id="KW-0808">Transferase</keyword>
<accession>A0ABW4N8H5</accession>
<feature type="transmembrane region" description="Helical" evidence="8">
    <location>
        <begin position="1061"/>
        <end position="1083"/>
    </location>
</feature>
<dbReference type="EMBL" id="JBHUFC010000001">
    <property type="protein sequence ID" value="MFD1786126.1"/>
    <property type="molecule type" value="Genomic_DNA"/>
</dbReference>
<evidence type="ECO:0000259" key="10">
    <source>
        <dbReference type="PROSITE" id="PS51910"/>
    </source>
</evidence>
<dbReference type="PROSITE" id="PS51677">
    <property type="entry name" value="NODB"/>
    <property type="match status" value="1"/>
</dbReference>
<evidence type="ECO:0000256" key="5">
    <source>
        <dbReference type="ARBA" id="ARBA00022676"/>
    </source>
</evidence>
<comment type="function">
    <text evidence="1">Is involved in generating a small heat-stable compound (Nod), an acylated oligomer of N-acetylglucosamine, that stimulates mitosis in various plant protoplasts.</text>
</comment>
<proteinExistence type="inferred from homology"/>
<reference evidence="12" key="1">
    <citation type="journal article" date="2019" name="Int. J. Syst. Evol. Microbiol.">
        <title>The Global Catalogue of Microorganisms (GCM) 10K type strain sequencing project: providing services to taxonomists for standard genome sequencing and annotation.</title>
        <authorList>
            <consortium name="The Broad Institute Genomics Platform"/>
            <consortium name="The Broad Institute Genome Sequencing Center for Infectious Disease"/>
            <person name="Wu L."/>
            <person name="Ma J."/>
        </authorList>
    </citation>
    <scope>NUCLEOTIDE SEQUENCE [LARGE SCALE GENOMIC DNA]</scope>
    <source>
        <strain evidence="12">Q85</strain>
    </source>
</reference>
<dbReference type="Pfam" id="PF00704">
    <property type="entry name" value="Glyco_hydro_18"/>
    <property type="match status" value="1"/>
</dbReference>
<feature type="domain" description="GH18" evidence="10">
    <location>
        <begin position="83"/>
        <end position="392"/>
    </location>
</feature>
<dbReference type="RefSeq" id="WP_380937809.1">
    <property type="nucleotide sequence ID" value="NZ_JBHUFC010000001.1"/>
</dbReference>
<evidence type="ECO:0000259" key="9">
    <source>
        <dbReference type="PROSITE" id="PS51677"/>
    </source>
</evidence>
<dbReference type="Gene3D" id="3.90.550.10">
    <property type="entry name" value="Spore Coat Polysaccharide Biosynthesis Protein SpsA, Chain A"/>
    <property type="match status" value="1"/>
</dbReference>
<keyword evidence="8" id="KW-0812">Transmembrane</keyword>
<dbReference type="Gene3D" id="3.10.50.10">
    <property type="match status" value="1"/>
</dbReference>
<protein>
    <recommendedName>
        <fullName evidence="4">Chitooligosaccharide deacetylase</fullName>
    </recommendedName>
    <alternativeName>
        <fullName evidence="7">Nodulation protein B</fullName>
    </alternativeName>
</protein>
<dbReference type="SMART" id="SM00636">
    <property type="entry name" value="Glyco_18"/>
    <property type="match status" value="1"/>
</dbReference>
<evidence type="ECO:0000256" key="3">
    <source>
        <dbReference type="ARBA" id="ARBA00010973"/>
    </source>
</evidence>
<dbReference type="SUPFAM" id="SSF88713">
    <property type="entry name" value="Glycoside hydrolase/deacetylase"/>
    <property type="match status" value="1"/>
</dbReference>
<dbReference type="InterPro" id="IPR029044">
    <property type="entry name" value="Nucleotide-diphossugar_trans"/>
</dbReference>
<dbReference type="SUPFAM" id="SSF51445">
    <property type="entry name" value="(Trans)glycosidases"/>
    <property type="match status" value="1"/>
</dbReference>
<dbReference type="CDD" id="cd10962">
    <property type="entry name" value="CE4_GT2-like"/>
    <property type="match status" value="1"/>
</dbReference>
<keyword evidence="8" id="KW-0472">Membrane</keyword>
<dbReference type="Gene3D" id="3.20.20.370">
    <property type="entry name" value="Glycoside hydrolase/deacetylase"/>
    <property type="match status" value="1"/>
</dbReference>
<evidence type="ECO:0000256" key="1">
    <source>
        <dbReference type="ARBA" id="ARBA00003236"/>
    </source>
</evidence>
<sequence>MKPIFFDPTGRRSRVAKRSLALVILAIVAGAVLFASTLVAVPGSRQLTLPLPQPHAAAVRGTPPRHGIARWLPRTTAPGANTPLTVGFYVPGDQSSLASLQRNIQSLDWVVPATVTIAGGTSPTLKVDPDPVFARTIAAARRAPRILPMVQNFANGGWDGEGTAAQLAAPTARAQLLNQLVALSHTPGTSGLMMDVEALPERAMPGYLALLAQLHARMPKGAQLAVTVPAEDDAWPLADLARVADRVVLMAYDQHYDGGTPGPIAAQDWFVREVTKARKAVGPDKLIVALGSYGYDWHGKTTDALSIEEAWLAAHDSSATPTFDPVSGNTQFAYDEDGERHAVWMMDAATSWNQLVALKRMGIDDVALWRLGSEDSGIWPALAAFRTGGRPDLTHPRAMLETDVEGSGEILRITATPTPGARTLDFDASGLIRDERYGTVPTPYVVQRTGAADPKAIALTFDDGPDGTWTPQILDVLERRHVPATFFVIGENVLRHPGLVNRIVADGSELGNHSYTHPNLASASETSARLEMNATQRVVEAYTRHRMTLFRAPYFGDAEPTTTDELLPALTAQRAGYTVVGLHVDPNDWQRPGADAIVHQVLAQVAAATPTVSGNVVLLHDGGGDRAQTVAALPRIIDALRARSYHFVTASQLAGVPRAAAMPPVFGSDLTAVRIDLASFLVVAGVVTLLGWIFGLAISLGIARALLMTGLAWWQSRRTKAVPPTATPRVSVILPAYNEERVIAASVARVLASDYPEIEVIVADDGSADATSAIVAREFGHDPRVTLLTLKNGGKAAALNRALTHASGEVVIALDADTQFEPATIRRLARWFDDPRIGAVAGDARVGNRVNLVTRWQAVEYITAQNLERRALAGFDAMTVVPGAVGAWRRATLDAVGGYPEDTLAEDQDLTIAIQRAGWRVLYDPEAVAWTEAPETFKGLAKQRYRWAFGTLQCLWKHRAVMAKRRPRGLGFVGLPQAWVFQILFAAISPLIDLALVISIGATLLGIAQHGWAQTAGDAGTMGLYWLAFTSIDVFCGWVAYRLDAPRVRYPAHLLVAQRLVYRQIMYWVVVRAIAAAIGGWVVGWSKLDRTGRATAAA</sequence>
<dbReference type="CDD" id="cd06423">
    <property type="entry name" value="CESA_like"/>
    <property type="match status" value="1"/>
</dbReference>
<dbReference type="PANTHER" id="PTHR43630:SF1">
    <property type="entry name" value="POLY-BETA-1,6-N-ACETYL-D-GLUCOSAMINE SYNTHASE"/>
    <property type="match status" value="1"/>
</dbReference>
<evidence type="ECO:0000256" key="6">
    <source>
        <dbReference type="ARBA" id="ARBA00022679"/>
    </source>
</evidence>
<dbReference type="InterPro" id="IPR029070">
    <property type="entry name" value="Chitinase_insertion_sf"/>
</dbReference>
<feature type="transmembrane region" description="Helical" evidence="8">
    <location>
        <begin position="1024"/>
        <end position="1041"/>
    </location>
</feature>
<dbReference type="InterPro" id="IPR002509">
    <property type="entry name" value="NODB_dom"/>
</dbReference>
<dbReference type="PROSITE" id="PS51910">
    <property type="entry name" value="GH18_2"/>
    <property type="match status" value="1"/>
</dbReference>
<dbReference type="Pfam" id="PF13641">
    <property type="entry name" value="Glyco_tranf_2_3"/>
    <property type="match status" value="1"/>
</dbReference>
<evidence type="ECO:0000256" key="7">
    <source>
        <dbReference type="ARBA" id="ARBA00032976"/>
    </source>
</evidence>
<keyword evidence="12" id="KW-1185">Reference proteome</keyword>
<evidence type="ECO:0000256" key="8">
    <source>
        <dbReference type="SAM" id="Phobius"/>
    </source>
</evidence>
<feature type="domain" description="NodB homology" evidence="9">
    <location>
        <begin position="455"/>
        <end position="648"/>
    </location>
</feature>
<comment type="caution">
    <text evidence="11">The sequence shown here is derived from an EMBL/GenBank/DDBJ whole genome shotgun (WGS) entry which is preliminary data.</text>
</comment>
<dbReference type="Pfam" id="PF01522">
    <property type="entry name" value="Polysacc_deac_1"/>
    <property type="match status" value="1"/>
</dbReference>
<keyword evidence="5 11" id="KW-0328">Glycosyltransferase</keyword>
<organism evidence="11 12">
    <name type="scientific">Sphingomonas floccifaciens</name>
    <dbReference type="NCBI Taxonomy" id="1844115"/>
    <lineage>
        <taxon>Bacteria</taxon>
        <taxon>Pseudomonadati</taxon>
        <taxon>Pseudomonadota</taxon>
        <taxon>Alphaproteobacteria</taxon>
        <taxon>Sphingomonadales</taxon>
        <taxon>Sphingomonadaceae</taxon>
        <taxon>Sphingomonas</taxon>
    </lineage>
</organism>
<name>A0ABW4N8H5_9SPHN</name>
<comment type="similarity">
    <text evidence="2">Belongs to the glycosyltransferase 2 family.</text>
</comment>
<dbReference type="InterPro" id="IPR001223">
    <property type="entry name" value="Glyco_hydro18_cat"/>
</dbReference>
<evidence type="ECO:0000313" key="11">
    <source>
        <dbReference type="EMBL" id="MFD1786126.1"/>
    </source>
</evidence>